<evidence type="ECO:0000256" key="1">
    <source>
        <dbReference type="SAM" id="MobiDB-lite"/>
    </source>
</evidence>
<dbReference type="Proteomes" id="UP000324748">
    <property type="component" value="Unassembled WGS sequence"/>
</dbReference>
<reference evidence="2 3" key="1">
    <citation type="submission" date="2019-05" db="EMBL/GenBank/DDBJ databases">
        <title>Emergence of the Ug99 lineage of the wheat stem rust pathogen through somatic hybridization.</title>
        <authorList>
            <person name="Li F."/>
            <person name="Upadhyaya N.M."/>
            <person name="Sperschneider J."/>
            <person name="Matny O."/>
            <person name="Nguyen-Phuc H."/>
            <person name="Mago R."/>
            <person name="Raley C."/>
            <person name="Miller M.E."/>
            <person name="Silverstein K.A.T."/>
            <person name="Henningsen E."/>
            <person name="Hirsch C.D."/>
            <person name="Visser B."/>
            <person name="Pretorius Z.A."/>
            <person name="Steffenson B.J."/>
            <person name="Schwessinger B."/>
            <person name="Dodds P.N."/>
            <person name="Figueroa M."/>
        </authorList>
    </citation>
    <scope>NUCLEOTIDE SEQUENCE [LARGE SCALE GENOMIC DNA]</scope>
    <source>
        <strain evidence="2">21-0</strain>
    </source>
</reference>
<feature type="region of interest" description="Disordered" evidence="1">
    <location>
        <begin position="59"/>
        <end position="79"/>
    </location>
</feature>
<name>A0A5B0M9G2_PUCGR</name>
<dbReference type="EMBL" id="VSWC01000170">
    <property type="protein sequence ID" value="KAA1072444.1"/>
    <property type="molecule type" value="Genomic_DNA"/>
</dbReference>
<organism evidence="2 3">
    <name type="scientific">Puccinia graminis f. sp. tritici</name>
    <dbReference type="NCBI Taxonomy" id="56615"/>
    <lineage>
        <taxon>Eukaryota</taxon>
        <taxon>Fungi</taxon>
        <taxon>Dikarya</taxon>
        <taxon>Basidiomycota</taxon>
        <taxon>Pucciniomycotina</taxon>
        <taxon>Pucciniomycetes</taxon>
        <taxon>Pucciniales</taxon>
        <taxon>Pucciniaceae</taxon>
        <taxon>Puccinia</taxon>
    </lineage>
</organism>
<gene>
    <name evidence="2" type="ORF">PGT21_034428</name>
</gene>
<evidence type="ECO:0000313" key="2">
    <source>
        <dbReference type="EMBL" id="KAA1072444.1"/>
    </source>
</evidence>
<sequence>MHPHLTGNKVEAAGSRILAQARETVRSRAEIPRAGGFSGGSNVSSDDYICPYGRKVPRGYIEPDASHKPTARTIRQTLE</sequence>
<keyword evidence="3" id="KW-1185">Reference proteome</keyword>
<comment type="caution">
    <text evidence="2">The sequence shown here is derived from an EMBL/GenBank/DDBJ whole genome shotgun (WGS) entry which is preliminary data.</text>
</comment>
<protein>
    <submittedName>
        <fullName evidence="2">Uncharacterized protein</fullName>
    </submittedName>
</protein>
<evidence type="ECO:0000313" key="3">
    <source>
        <dbReference type="Proteomes" id="UP000324748"/>
    </source>
</evidence>
<accession>A0A5B0M9G2</accession>
<proteinExistence type="predicted"/>
<dbReference type="AlphaFoldDB" id="A0A5B0M9G2"/>